<dbReference type="EMBL" id="CP006991">
    <property type="protein sequence ID" value="AIC31303.1"/>
    <property type="molecule type" value="Genomic_DNA"/>
</dbReference>
<evidence type="ECO:0000313" key="1">
    <source>
        <dbReference type="EMBL" id="AIC31303.1"/>
    </source>
</evidence>
<proteinExistence type="predicted"/>
<reference evidence="1 2" key="1">
    <citation type="submission" date="2013-12" db="EMBL/GenBank/DDBJ databases">
        <title>Complete genome sequence of Rhizobium etli bv. mimosae IE4771.</title>
        <authorList>
            <person name="Bustos P."/>
            <person name="Santamaria R.I."/>
            <person name="Lozano L."/>
            <person name="Ormeno-Orrillo E."/>
            <person name="Rogel M.A."/>
            <person name="Romero D."/>
            <person name="Cevallos M.A."/>
            <person name="Martinez-Romero E."/>
            <person name="Gonzalez V."/>
        </authorList>
    </citation>
    <scope>NUCLEOTIDE SEQUENCE [LARGE SCALE GENOMIC DNA]</scope>
    <source>
        <strain evidence="1 2">IE4771</strain>
        <plasmid evidence="2">Plasmid pRetIE4771e</plasmid>
    </source>
</reference>
<dbReference type="Proteomes" id="UP000027180">
    <property type="component" value="Plasmid pRetIE4771e"/>
</dbReference>
<dbReference type="RefSeq" id="WP_186007970.1">
    <property type="nucleotide sequence ID" value="NZ_CP006991.1"/>
</dbReference>
<accession>A0A060I8L2</accession>
<evidence type="ECO:0000313" key="2">
    <source>
        <dbReference type="Proteomes" id="UP000027180"/>
    </source>
</evidence>
<sequence length="1345" mass="147855">MTITPLNRRVNVHLETETVEFKLSDLRDRPYVVLLGEPGLGKSTALQHEAIQEGGEVVTCREVMNGVAIANSATAYLDALDEYRAGDGGKDKLLQLATAISNSSVARWRLTCRAEDWRAAADLQGMRRAANNQPITVAHLLPLNDEEAEAVLTGLGDPDPGKFTAEARARGASAFLESPLSLSLLHSVVRADGVWPETRFELFDRAIFALAHEHDPQRVTDPRPGVEQIIADAEQMCFYLLATGARALWRSNALAAGVRAEGYVTIDAIGIDRVRAGFALDTAVFRGEGQSFEPSHRTVAEFLAGRYLAGIVLGRSGGHPFPLGRAGALITGNDHKAPSELRGLYAWFAANLSQKGDEAGAVRLIEMDAVTVLAYGDAAAFKPAGRKAILNNLDRDDPYFLSSRDGVTVLGGLASDDLVDEFITILDNDAKNHLQLTVLEALEDGPSLTAMQMKLHEISIAPARPLWQRLRASEAWIKGQADTTAARRQLFQEVTLTPVNYDQVSLRASLLSGMKPEHLLLDEIRGLLSDLDCLPPVPDGESEDSGALMSLMIGLKKSPRPDLFDQPVIEKSEDGRSHKVEVLHFLQQTLSSAIASNVDIDAERLWSWIRNTREYDWDRLDEDLSMSIGTWIDRDRDQREIDLFTILMDSGEEGEGAWVATTHYITIARRVPSDTLIENLINLAGNSPPGPRRRRLLEVAAYAVRTELQWPDWENRIVAILQKEGDFDEFITSLHSDPNKVWKEKEAERKAKELSDNDAARAHNIASLEPKLNEIASGGESEFGALKWASGLYRNAVIREKEDPLGKIEYFTNDRIRSALAEGFVQFAIHADIKVTASDLGRAEAQNGSYPQEYVVAAGIHQAILAGREGEISKCAPVIAVVALRQNYFSKDEKPSLASWAMQHLARDIATGEHEILAYWNAALDAGDTDLDGIHYLSESNERGLASRVLRTLSQTRPNLPSAALRQALTACARFLTRDEISEVVGKALGSELDAEARSQWSFIDLVLNPGKFAASHSSAEVRAALLALDGDLVDKYNQLSPDLYQLDRFRIATLAGDDPSEERDWANPGSPSRIIRVAIDRISASSNADAGRLLKSLIPEADASWHALLTHAAAEHARMLRDGLFIAPTVSQLKTSLSGGPPASPADLVAVVLEELARYKRTLRTGSEMPWKRYWNIDHTGAASTPQIENECRDRLLELLRTRLERYGVAASLPEARRGENTRADVLLISHAGKNLPIEAKRHYNSELWTAPAEQLARYAADEGAFGYGIYLVFWFGSEFRVPARSNRKSAPGTAEELQAMLIADLPPAVEAKISVIVLDVARPNALIKSKRTTARKRTAKNSH</sequence>
<dbReference type="KEGG" id="rei:IE4771_PE00077"/>
<geneLocation type="plasmid" evidence="1 2">
    <name>pRetIE4771e</name>
</geneLocation>
<name>A0A060I8L2_RHIET</name>
<protein>
    <submittedName>
        <fullName evidence="1">Uncharacterized protein</fullName>
    </submittedName>
</protein>
<organism evidence="1 2">
    <name type="scientific">Rhizobium etli bv. mimosae str. IE4771</name>
    <dbReference type="NCBI Taxonomy" id="1432050"/>
    <lineage>
        <taxon>Bacteria</taxon>
        <taxon>Pseudomonadati</taxon>
        <taxon>Pseudomonadota</taxon>
        <taxon>Alphaproteobacteria</taxon>
        <taxon>Hyphomicrobiales</taxon>
        <taxon>Rhizobiaceae</taxon>
        <taxon>Rhizobium/Agrobacterium group</taxon>
        <taxon>Rhizobium</taxon>
    </lineage>
</organism>
<gene>
    <name evidence="1" type="ORF">IE4771_PE00077</name>
</gene>
<dbReference type="HOGENOM" id="CLU_259423_0_0_5"/>
<keyword evidence="1" id="KW-0614">Plasmid</keyword>